<sequence length="477" mass="54890">MKRARSIDMTTHEALPAISRFAQPADFPGHWLWGAAPAFNADPVGAMMAAARLGRVVRMRFLNSHVYLLREPEDVRHVLVENHRAYRKGYGLQALKPILGEGLLTSEPPLHTRQRRMIQPAFHRQRIAAYADIIARYVDEHLATWQDGAQFDLHEELMRLTMVIVARCLFDVDVSREAAQVGRAITDLIQMFDLNRIGPLGQFIDRLDLRKRRERSRRLKVLDDLIYAMIRSRRSEGVDHGDLLSMIVLAQDEEATNAADRHMSEKLARDEVLTLFIAGHETTAIALTWTFYLLSQHPEVEARLHEEVDALLGDPQRPRRLLTWDDLPNLEYTRRVFAEAMRLYPPAWATSRLAIADDEIAGVRIPKGTSVLVSPYVTHRLEHLWPEPERFEPDRFAPEEEHRRPKFTYFPFGGGPRRCIGEPFAWMEGQLLLATIAHRYRVRVMPGYVAELDPQITLRPRHGMPVLATRRRTGTRG</sequence>
<protein>
    <submittedName>
        <fullName evidence="9">Cytochrome P450</fullName>
    </submittedName>
</protein>
<keyword evidence="5 7" id="KW-0408">Iron</keyword>
<dbReference type="GO" id="GO:0004497">
    <property type="term" value="F:monooxygenase activity"/>
    <property type="evidence" value="ECO:0007669"/>
    <property type="project" value="UniProtKB-KW"/>
</dbReference>
<organism evidence="9">
    <name type="scientific">Caldilinea aerophila</name>
    <dbReference type="NCBI Taxonomy" id="133453"/>
    <lineage>
        <taxon>Bacteria</taxon>
        <taxon>Bacillati</taxon>
        <taxon>Chloroflexota</taxon>
        <taxon>Caldilineae</taxon>
        <taxon>Caldilineales</taxon>
        <taxon>Caldilineaceae</taxon>
        <taxon>Caldilinea</taxon>
    </lineage>
</organism>
<keyword evidence="2 7" id="KW-0349">Heme</keyword>
<dbReference type="EMBL" id="DSMG01000122">
    <property type="protein sequence ID" value="HDX32297.1"/>
    <property type="molecule type" value="Genomic_DNA"/>
</dbReference>
<name>A0A7C1FGP0_9CHLR</name>
<dbReference type="InterPro" id="IPR036396">
    <property type="entry name" value="Cyt_P450_sf"/>
</dbReference>
<proteinExistence type="inferred from homology"/>
<reference evidence="9" key="1">
    <citation type="journal article" date="2020" name="mSystems">
        <title>Genome- and Community-Level Interaction Insights into Carbon Utilization and Element Cycling Functions of Hydrothermarchaeota in Hydrothermal Sediment.</title>
        <authorList>
            <person name="Zhou Z."/>
            <person name="Liu Y."/>
            <person name="Xu W."/>
            <person name="Pan J."/>
            <person name="Luo Z.H."/>
            <person name="Li M."/>
        </authorList>
    </citation>
    <scope>NUCLEOTIDE SEQUENCE [LARGE SCALE GENOMIC DNA]</scope>
    <source>
        <strain evidence="9">SpSt-289</strain>
    </source>
</reference>
<dbReference type="InterPro" id="IPR002403">
    <property type="entry name" value="Cyt_P450_E_grp-IV"/>
</dbReference>
<evidence type="ECO:0000256" key="6">
    <source>
        <dbReference type="ARBA" id="ARBA00023033"/>
    </source>
</evidence>
<dbReference type="InterPro" id="IPR001128">
    <property type="entry name" value="Cyt_P450"/>
</dbReference>
<evidence type="ECO:0000256" key="8">
    <source>
        <dbReference type="RuleBase" id="RU000461"/>
    </source>
</evidence>
<evidence type="ECO:0000256" key="1">
    <source>
        <dbReference type="ARBA" id="ARBA00010617"/>
    </source>
</evidence>
<dbReference type="CDD" id="cd20620">
    <property type="entry name" value="CYP132-like"/>
    <property type="match status" value="1"/>
</dbReference>
<dbReference type="Pfam" id="PF00067">
    <property type="entry name" value="p450"/>
    <property type="match status" value="1"/>
</dbReference>
<comment type="caution">
    <text evidence="9">The sequence shown here is derived from an EMBL/GenBank/DDBJ whole genome shotgun (WGS) entry which is preliminary data.</text>
</comment>
<dbReference type="PANTHER" id="PTHR24291:SF50">
    <property type="entry name" value="BIFUNCTIONAL ALBAFLAVENONE MONOOXYGENASE_TERPENE SYNTHASE"/>
    <property type="match status" value="1"/>
</dbReference>
<dbReference type="GO" id="GO:0020037">
    <property type="term" value="F:heme binding"/>
    <property type="evidence" value="ECO:0007669"/>
    <property type="project" value="InterPro"/>
</dbReference>
<feature type="binding site" description="axial binding residue" evidence="7">
    <location>
        <position position="419"/>
    </location>
    <ligand>
        <name>heme</name>
        <dbReference type="ChEBI" id="CHEBI:30413"/>
    </ligand>
    <ligandPart>
        <name>Fe</name>
        <dbReference type="ChEBI" id="CHEBI:18248"/>
    </ligandPart>
</feature>
<dbReference type="SUPFAM" id="SSF48264">
    <property type="entry name" value="Cytochrome P450"/>
    <property type="match status" value="1"/>
</dbReference>
<comment type="cofactor">
    <cofactor evidence="7">
        <name>heme</name>
        <dbReference type="ChEBI" id="CHEBI:30413"/>
    </cofactor>
</comment>
<dbReference type="InterPro" id="IPR017972">
    <property type="entry name" value="Cyt_P450_CS"/>
</dbReference>
<evidence type="ECO:0000256" key="2">
    <source>
        <dbReference type="ARBA" id="ARBA00022617"/>
    </source>
</evidence>
<keyword evidence="4 8" id="KW-0560">Oxidoreductase</keyword>
<dbReference type="InterPro" id="IPR050196">
    <property type="entry name" value="Cytochrome_P450_Monoox"/>
</dbReference>
<keyword evidence="6 8" id="KW-0503">Monooxygenase</keyword>
<accession>A0A7C1FGP0</accession>
<dbReference type="PRINTS" id="PR00385">
    <property type="entry name" value="P450"/>
</dbReference>
<dbReference type="AlphaFoldDB" id="A0A7C1FGP0"/>
<dbReference type="PANTHER" id="PTHR24291">
    <property type="entry name" value="CYTOCHROME P450 FAMILY 4"/>
    <property type="match status" value="1"/>
</dbReference>
<evidence type="ECO:0000313" key="9">
    <source>
        <dbReference type="EMBL" id="HDX32297.1"/>
    </source>
</evidence>
<dbReference type="PROSITE" id="PS00086">
    <property type="entry name" value="CYTOCHROME_P450"/>
    <property type="match status" value="1"/>
</dbReference>
<evidence type="ECO:0000256" key="3">
    <source>
        <dbReference type="ARBA" id="ARBA00022723"/>
    </source>
</evidence>
<gene>
    <name evidence="9" type="ORF">ENQ20_12550</name>
</gene>
<keyword evidence="3 7" id="KW-0479">Metal-binding</keyword>
<dbReference type="GO" id="GO:0016705">
    <property type="term" value="F:oxidoreductase activity, acting on paired donors, with incorporation or reduction of molecular oxygen"/>
    <property type="evidence" value="ECO:0007669"/>
    <property type="project" value="InterPro"/>
</dbReference>
<comment type="similarity">
    <text evidence="1 8">Belongs to the cytochrome P450 family.</text>
</comment>
<evidence type="ECO:0000256" key="7">
    <source>
        <dbReference type="PIRSR" id="PIRSR602403-1"/>
    </source>
</evidence>
<dbReference type="PRINTS" id="PR00465">
    <property type="entry name" value="EP450IV"/>
</dbReference>
<dbReference type="Gene3D" id="1.10.630.10">
    <property type="entry name" value="Cytochrome P450"/>
    <property type="match status" value="1"/>
</dbReference>
<evidence type="ECO:0000256" key="4">
    <source>
        <dbReference type="ARBA" id="ARBA00023002"/>
    </source>
</evidence>
<dbReference type="GO" id="GO:0005506">
    <property type="term" value="F:iron ion binding"/>
    <property type="evidence" value="ECO:0007669"/>
    <property type="project" value="InterPro"/>
</dbReference>
<evidence type="ECO:0000256" key="5">
    <source>
        <dbReference type="ARBA" id="ARBA00023004"/>
    </source>
</evidence>